<proteinExistence type="predicted"/>
<name>A0A358HZA3_9PROT</name>
<accession>A0A358HZA3</accession>
<evidence type="ECO:0000313" key="5">
    <source>
        <dbReference type="Proteomes" id="UP000264753"/>
    </source>
</evidence>
<protein>
    <recommendedName>
        <fullName evidence="6">DUF3784 domain-containing protein</fullName>
    </recommendedName>
</protein>
<dbReference type="EMBL" id="DOOG01000171">
    <property type="protein sequence ID" value="HBV00494.1"/>
    <property type="molecule type" value="Genomic_DNA"/>
</dbReference>
<evidence type="ECO:0000256" key="1">
    <source>
        <dbReference type="SAM" id="Phobius"/>
    </source>
</evidence>
<keyword evidence="1" id="KW-1133">Transmembrane helix</keyword>
<gene>
    <name evidence="2" type="ORF">DEF21_21680</name>
    <name evidence="3" type="ORF">DHR80_03510</name>
</gene>
<organism evidence="2 5">
    <name type="scientific">Thalassospira lucentensis</name>
    <dbReference type="NCBI Taxonomy" id="168935"/>
    <lineage>
        <taxon>Bacteria</taxon>
        <taxon>Pseudomonadati</taxon>
        <taxon>Pseudomonadota</taxon>
        <taxon>Alphaproteobacteria</taxon>
        <taxon>Rhodospirillales</taxon>
        <taxon>Thalassospiraceae</taxon>
        <taxon>Thalassospira</taxon>
    </lineage>
</organism>
<comment type="caution">
    <text evidence="2">The sequence shown here is derived from an EMBL/GenBank/DDBJ whole genome shotgun (WGS) entry which is preliminary data.</text>
</comment>
<evidence type="ECO:0000313" key="2">
    <source>
        <dbReference type="EMBL" id="HBV00494.1"/>
    </source>
</evidence>
<reference evidence="4 5" key="1">
    <citation type="journal article" date="2018" name="Nat. Biotechnol.">
        <title>A standardized bacterial taxonomy based on genome phylogeny substantially revises the tree of life.</title>
        <authorList>
            <person name="Parks D.H."/>
            <person name="Chuvochina M."/>
            <person name="Waite D.W."/>
            <person name="Rinke C."/>
            <person name="Skarshewski A."/>
            <person name="Chaumeil P.A."/>
            <person name="Hugenholtz P."/>
        </authorList>
    </citation>
    <scope>NUCLEOTIDE SEQUENCE [LARGE SCALE GENOMIC DNA]</scope>
    <source>
        <strain evidence="2">UBA8707</strain>
        <strain evidence="3">UBA9881</strain>
    </source>
</reference>
<dbReference type="Proteomes" id="UP000264179">
    <property type="component" value="Unassembled WGS sequence"/>
</dbReference>
<evidence type="ECO:0000313" key="3">
    <source>
        <dbReference type="EMBL" id="HCW66280.1"/>
    </source>
</evidence>
<feature type="transmembrane region" description="Helical" evidence="1">
    <location>
        <begin position="6"/>
        <end position="23"/>
    </location>
</feature>
<keyword evidence="1" id="KW-0812">Transmembrane</keyword>
<feature type="transmembrane region" description="Helical" evidence="1">
    <location>
        <begin position="53"/>
        <end position="71"/>
    </location>
</feature>
<evidence type="ECO:0008006" key="6">
    <source>
        <dbReference type="Google" id="ProtNLM"/>
    </source>
</evidence>
<dbReference type="EMBL" id="DPOP01000033">
    <property type="protein sequence ID" value="HCW66280.1"/>
    <property type="molecule type" value="Genomic_DNA"/>
</dbReference>
<sequence length="80" mass="8864">MLSAIGLLLDIVGAALIFFYGVMPKVRSDGYDSIVIEQKNLIEQAKGERHERISRLGIILLAVGFVCQLAGNKYVQSLNW</sequence>
<dbReference type="AlphaFoldDB" id="A0A358HZA3"/>
<evidence type="ECO:0000313" key="4">
    <source>
        <dbReference type="Proteomes" id="UP000264179"/>
    </source>
</evidence>
<keyword evidence="1" id="KW-0472">Membrane</keyword>
<dbReference type="Proteomes" id="UP000264753">
    <property type="component" value="Unassembled WGS sequence"/>
</dbReference>